<evidence type="ECO:0000256" key="3">
    <source>
        <dbReference type="ARBA" id="ARBA00023002"/>
    </source>
</evidence>
<gene>
    <name evidence="9" type="ORF">DDV96_07625</name>
</gene>
<accession>A0A2U0I2D3</accession>
<reference evidence="9 10" key="1">
    <citation type="submission" date="2018-04" db="EMBL/GenBank/DDBJ databases">
        <title>Marixanthomonas spongiae HN-E44 sp. nov., isolated from a marine sponge.</title>
        <authorList>
            <person name="Luo L."/>
            <person name="Zhuang L."/>
        </authorList>
    </citation>
    <scope>NUCLEOTIDE SEQUENCE [LARGE SCALE GENOMIC DNA]</scope>
    <source>
        <strain evidence="9 10">HN-E44</strain>
    </source>
</reference>
<dbReference type="GO" id="GO:0004029">
    <property type="term" value="F:aldehyde dehydrogenase (NAD+) activity"/>
    <property type="evidence" value="ECO:0007669"/>
    <property type="project" value="UniProtKB-EC"/>
</dbReference>
<dbReference type="FunFam" id="3.40.309.10:FF:000018">
    <property type="entry name" value="Alpha-aminoadipic semialdehyde dehydrogenase"/>
    <property type="match status" value="1"/>
</dbReference>
<evidence type="ECO:0000256" key="4">
    <source>
        <dbReference type="ARBA" id="ARBA00023027"/>
    </source>
</evidence>
<sequence length="517" mass="55956">MATVASSFGIEEALKELGVNETNNGTSTGKNWFSSGEEIASYSPVDGKLIGKVSATTKEDYEKVITTATEGFKEWRQLPAPQRGEIVRKFNDELRRLKEPLGKLVSYEMGKSYQEGLGEVQEMIDICDFAVGLSRQLHGLTMHSERPGHRMYEQYHPLGVVGIISAFNFPVAVWSWNTALAWVCGDACIWKGSEKTPLTSVACQNIAARVFSENGAPEGISCLITGDYTVGEMMTKDERVPLISATGSTRMGKIVAKKVAGRLGKTLLELGGNNAIIVTPDADIKNTVIGAVFGAVGTCGQRCTSTRRLIVHEDVYDKVKDAIVDAYQQIKIGNPLDENNHVGPLIDKDAVKNYQNALDKVVEEGGNILVEGGVLEGEGYESGCYVKPAIAEAKNEFEIVQHETFAPVLYLLKYSGDLENAIEIQNGVRQGLSSAIMTNNLREAERFLSVAGSDCGIANVNIGTSGAEIGGAFGGEKETGGGRESGSDAWKIYMRRQTNTINYTTELPLAQGIKFDL</sequence>
<evidence type="ECO:0000256" key="1">
    <source>
        <dbReference type="ARBA" id="ARBA00009986"/>
    </source>
</evidence>
<evidence type="ECO:0000256" key="5">
    <source>
        <dbReference type="ARBA" id="ARBA00024226"/>
    </source>
</evidence>
<comment type="similarity">
    <text evidence="1 7">Belongs to the aldehyde dehydrogenase family.</text>
</comment>
<keyword evidence="10" id="KW-1185">Reference proteome</keyword>
<dbReference type="InterPro" id="IPR016162">
    <property type="entry name" value="Ald_DH_N"/>
</dbReference>
<name>A0A2U0I2D3_9FLAO</name>
<dbReference type="PANTHER" id="PTHR43521">
    <property type="entry name" value="ALPHA-AMINOADIPIC SEMIALDEHYDE DEHYDROGENASE"/>
    <property type="match status" value="1"/>
</dbReference>
<evidence type="ECO:0000256" key="6">
    <source>
        <dbReference type="PROSITE-ProRule" id="PRU10007"/>
    </source>
</evidence>
<evidence type="ECO:0000259" key="8">
    <source>
        <dbReference type="Pfam" id="PF00171"/>
    </source>
</evidence>
<comment type="subunit">
    <text evidence="2">Homotetramer.</text>
</comment>
<evidence type="ECO:0000313" key="10">
    <source>
        <dbReference type="Proteomes" id="UP000245962"/>
    </source>
</evidence>
<feature type="domain" description="Aldehyde dehydrogenase" evidence="8">
    <location>
        <begin position="35"/>
        <end position="498"/>
    </location>
</feature>
<dbReference type="InterPro" id="IPR016163">
    <property type="entry name" value="Ald_DH_C"/>
</dbReference>
<dbReference type="PANTHER" id="PTHR43521:SF1">
    <property type="entry name" value="ALPHA-AMINOADIPIC SEMIALDEHYDE DEHYDROGENASE"/>
    <property type="match status" value="1"/>
</dbReference>
<dbReference type="InterPro" id="IPR029510">
    <property type="entry name" value="Ald_DH_CS_GLU"/>
</dbReference>
<keyword evidence="4" id="KW-0520">NAD</keyword>
<dbReference type="CDD" id="cd07130">
    <property type="entry name" value="ALDH_F7_AASADH"/>
    <property type="match status" value="1"/>
</dbReference>
<dbReference type="Gene3D" id="3.40.605.10">
    <property type="entry name" value="Aldehyde Dehydrogenase, Chain A, domain 1"/>
    <property type="match status" value="1"/>
</dbReference>
<dbReference type="OrthoDB" id="9762913at2"/>
<dbReference type="AlphaFoldDB" id="A0A2U0I2D3"/>
<dbReference type="Pfam" id="PF00171">
    <property type="entry name" value="Aldedh"/>
    <property type="match status" value="1"/>
</dbReference>
<dbReference type="InterPro" id="IPR016161">
    <property type="entry name" value="Ald_DH/histidinol_DH"/>
</dbReference>
<dbReference type="Proteomes" id="UP000245962">
    <property type="component" value="Unassembled WGS sequence"/>
</dbReference>
<proteinExistence type="inferred from homology"/>
<dbReference type="EC" id="1.2.1.3" evidence="5"/>
<dbReference type="InterPro" id="IPR015590">
    <property type="entry name" value="Aldehyde_DH_dom"/>
</dbReference>
<keyword evidence="3 7" id="KW-0560">Oxidoreductase</keyword>
<feature type="active site" evidence="6">
    <location>
        <position position="269"/>
    </location>
</feature>
<dbReference type="SUPFAM" id="SSF53720">
    <property type="entry name" value="ALDH-like"/>
    <property type="match status" value="1"/>
</dbReference>
<dbReference type="PROSITE" id="PS00687">
    <property type="entry name" value="ALDEHYDE_DEHYDR_GLU"/>
    <property type="match status" value="1"/>
</dbReference>
<evidence type="ECO:0000256" key="2">
    <source>
        <dbReference type="ARBA" id="ARBA00011881"/>
    </source>
</evidence>
<dbReference type="InterPro" id="IPR044638">
    <property type="entry name" value="ALDH7A1-like"/>
</dbReference>
<evidence type="ECO:0000256" key="7">
    <source>
        <dbReference type="RuleBase" id="RU003345"/>
    </source>
</evidence>
<dbReference type="EMBL" id="QEHR01000004">
    <property type="protein sequence ID" value="PVW15265.1"/>
    <property type="molecule type" value="Genomic_DNA"/>
</dbReference>
<protein>
    <recommendedName>
        <fullName evidence="5">aldehyde dehydrogenase (NAD(+))</fullName>
        <ecNumber evidence="5">1.2.1.3</ecNumber>
    </recommendedName>
</protein>
<comment type="caution">
    <text evidence="9">The sequence shown here is derived from an EMBL/GenBank/DDBJ whole genome shotgun (WGS) entry which is preliminary data.</text>
</comment>
<evidence type="ECO:0000313" key="9">
    <source>
        <dbReference type="EMBL" id="PVW15265.1"/>
    </source>
</evidence>
<dbReference type="RefSeq" id="WP_116694155.1">
    <property type="nucleotide sequence ID" value="NZ_QEHR01000004.1"/>
</dbReference>
<dbReference type="Gene3D" id="3.40.309.10">
    <property type="entry name" value="Aldehyde Dehydrogenase, Chain A, domain 2"/>
    <property type="match status" value="1"/>
</dbReference>
<organism evidence="9 10">
    <name type="scientific">Marixanthomonas spongiae</name>
    <dbReference type="NCBI Taxonomy" id="2174845"/>
    <lineage>
        <taxon>Bacteria</taxon>
        <taxon>Pseudomonadati</taxon>
        <taxon>Bacteroidota</taxon>
        <taxon>Flavobacteriia</taxon>
        <taxon>Flavobacteriales</taxon>
        <taxon>Flavobacteriaceae</taxon>
        <taxon>Marixanthomonas</taxon>
    </lineage>
</organism>